<name>A0ABT5I0D4_VOGIN</name>
<proteinExistence type="predicted"/>
<organism evidence="3 4">
    <name type="scientific">Vogesella indigofera</name>
    <name type="common">Pseudomonas indigofera</name>
    <dbReference type="NCBI Taxonomy" id="45465"/>
    <lineage>
        <taxon>Bacteria</taxon>
        <taxon>Pseudomonadati</taxon>
        <taxon>Pseudomonadota</taxon>
        <taxon>Betaproteobacteria</taxon>
        <taxon>Neisseriales</taxon>
        <taxon>Chromobacteriaceae</taxon>
        <taxon>Vogesella</taxon>
    </lineage>
</organism>
<dbReference type="EMBL" id="JAQQKY010000001">
    <property type="protein sequence ID" value="MDC7689613.1"/>
    <property type="molecule type" value="Genomic_DNA"/>
</dbReference>
<evidence type="ECO:0000256" key="1">
    <source>
        <dbReference type="SAM" id="MobiDB-lite"/>
    </source>
</evidence>
<keyword evidence="2" id="KW-1133">Transmembrane helix</keyword>
<sequence length="89" mass="9817">MLLDAELAKPNANRELMTKGWPQAVTGFAANLVLSGVSAARMFLAAAFRAAAGYFLLLRQKKVPKEKATRRYKNSRENCHHPGAAHPLR</sequence>
<gene>
    <name evidence="3" type="ORF">PQU93_02255</name>
</gene>
<feature type="transmembrane region" description="Helical" evidence="2">
    <location>
        <begin position="39"/>
        <end position="57"/>
    </location>
</feature>
<evidence type="ECO:0000313" key="3">
    <source>
        <dbReference type="EMBL" id="MDC7689613.1"/>
    </source>
</evidence>
<evidence type="ECO:0000256" key="2">
    <source>
        <dbReference type="SAM" id="Phobius"/>
    </source>
</evidence>
<feature type="compositionally biased region" description="Basic and acidic residues" evidence="1">
    <location>
        <begin position="67"/>
        <end position="80"/>
    </location>
</feature>
<reference evidence="3 4" key="1">
    <citation type="submission" date="2023-01" db="EMBL/GenBank/DDBJ databases">
        <title>Novel species of the genus Vogesella isolated from rivers.</title>
        <authorList>
            <person name="Lu H."/>
        </authorList>
    </citation>
    <scope>NUCLEOTIDE SEQUENCE [LARGE SCALE GENOMIC DNA]</scope>
    <source>
        <strain evidence="3 4">SH7W</strain>
    </source>
</reference>
<evidence type="ECO:0000313" key="4">
    <source>
        <dbReference type="Proteomes" id="UP001221566"/>
    </source>
</evidence>
<comment type="caution">
    <text evidence="3">The sequence shown here is derived from an EMBL/GenBank/DDBJ whole genome shotgun (WGS) entry which is preliminary data.</text>
</comment>
<feature type="region of interest" description="Disordered" evidence="1">
    <location>
        <begin position="67"/>
        <end position="89"/>
    </location>
</feature>
<protein>
    <submittedName>
        <fullName evidence="3">Uncharacterized protein</fullName>
    </submittedName>
</protein>
<dbReference type="Proteomes" id="UP001221566">
    <property type="component" value="Unassembled WGS sequence"/>
</dbReference>
<keyword evidence="2" id="KW-0472">Membrane</keyword>
<dbReference type="RefSeq" id="WP_272802184.1">
    <property type="nucleotide sequence ID" value="NZ_JAQQKY010000001.1"/>
</dbReference>
<keyword evidence="4" id="KW-1185">Reference proteome</keyword>
<accession>A0ABT5I0D4</accession>
<keyword evidence="2" id="KW-0812">Transmembrane</keyword>